<sequence>MNYFDSTIFFSTCPLKLYILDTNKSHNIQITLYTPLSLLYDSEIVINSINLWSSQKN</sequence>
<reference evidence="1" key="1">
    <citation type="submission" date="2016-02" db="EMBL/GenBank/DDBJ databases">
        <title>WGS assembly of Manihot esculenta.</title>
        <authorList>
            <person name="Bredeson J.V."/>
            <person name="Prochnik S.E."/>
            <person name="Lyons J.B."/>
            <person name="Schmutz J."/>
            <person name="Grimwood J."/>
            <person name="Vrebalov J."/>
            <person name="Bart R.S."/>
            <person name="Amuge T."/>
            <person name="Ferguson M.E."/>
            <person name="Green R."/>
            <person name="Putnam N."/>
            <person name="Stites J."/>
            <person name="Rounsley S."/>
            <person name="Rokhsar D.S."/>
        </authorList>
    </citation>
    <scope>NUCLEOTIDE SEQUENCE [LARGE SCALE GENOMIC DNA]</scope>
    <source>
        <tissue evidence="1">Leaf</tissue>
    </source>
</reference>
<accession>A0A2C9U9Q9</accession>
<gene>
    <name evidence="1" type="ORF">MANES_16G046000</name>
</gene>
<organism evidence="1">
    <name type="scientific">Manihot esculenta</name>
    <name type="common">Cassava</name>
    <name type="synonym">Jatropha manihot</name>
    <dbReference type="NCBI Taxonomy" id="3983"/>
    <lineage>
        <taxon>Eukaryota</taxon>
        <taxon>Viridiplantae</taxon>
        <taxon>Streptophyta</taxon>
        <taxon>Embryophyta</taxon>
        <taxon>Tracheophyta</taxon>
        <taxon>Spermatophyta</taxon>
        <taxon>Magnoliopsida</taxon>
        <taxon>eudicotyledons</taxon>
        <taxon>Gunneridae</taxon>
        <taxon>Pentapetalae</taxon>
        <taxon>rosids</taxon>
        <taxon>fabids</taxon>
        <taxon>Malpighiales</taxon>
        <taxon>Euphorbiaceae</taxon>
        <taxon>Crotonoideae</taxon>
        <taxon>Manihoteae</taxon>
        <taxon>Manihot</taxon>
    </lineage>
</organism>
<name>A0A2C9U9Q9_MANES</name>
<dbReference type="AlphaFoldDB" id="A0A2C9U9Q9"/>
<protein>
    <submittedName>
        <fullName evidence="1">Uncharacterized protein</fullName>
    </submittedName>
</protein>
<evidence type="ECO:0000313" key="1">
    <source>
        <dbReference type="EMBL" id="OAY26416.1"/>
    </source>
</evidence>
<proteinExistence type="predicted"/>
<dbReference type="EMBL" id="CM004402">
    <property type="protein sequence ID" value="OAY26416.1"/>
    <property type="molecule type" value="Genomic_DNA"/>
</dbReference>